<dbReference type="AlphaFoldDB" id="A0A9P8AW30"/>
<name>A0A9P8AW30_9AGAR</name>
<comment type="caution">
    <text evidence="1">The sequence shown here is derived from an EMBL/GenBank/DDBJ whole genome shotgun (WGS) entry which is preliminary data.</text>
</comment>
<keyword evidence="2" id="KW-1185">Reference proteome</keyword>
<sequence>MPDLTTVVLDVFEESLVKVTTYLLDKRHFFQVHSWSKAQVTMAASSGFGNTRASSINRSLEGKKKARFHTIPPRRCTELAEHCHPEMRQHQCSPFPPYFLDNGRTDRRTEIINQLNEDGLVFQQPGESCITQVLEDQTNATYANIQAVTTQSPSTSM</sequence>
<gene>
    <name evidence="1" type="ORF">BT62DRAFT_710804</name>
</gene>
<protein>
    <submittedName>
        <fullName evidence="1">Uncharacterized protein</fullName>
    </submittedName>
</protein>
<evidence type="ECO:0000313" key="1">
    <source>
        <dbReference type="EMBL" id="KAG7448522.1"/>
    </source>
</evidence>
<dbReference type="GeneID" id="66104272"/>
<proteinExistence type="predicted"/>
<organism evidence="1 2">
    <name type="scientific">Guyanagaster necrorhizus</name>
    <dbReference type="NCBI Taxonomy" id="856835"/>
    <lineage>
        <taxon>Eukaryota</taxon>
        <taxon>Fungi</taxon>
        <taxon>Dikarya</taxon>
        <taxon>Basidiomycota</taxon>
        <taxon>Agaricomycotina</taxon>
        <taxon>Agaricomycetes</taxon>
        <taxon>Agaricomycetidae</taxon>
        <taxon>Agaricales</taxon>
        <taxon>Marasmiineae</taxon>
        <taxon>Physalacriaceae</taxon>
        <taxon>Guyanagaster</taxon>
    </lineage>
</organism>
<dbReference type="RefSeq" id="XP_043042022.1">
    <property type="nucleotide sequence ID" value="XM_043181976.1"/>
</dbReference>
<reference evidence="1" key="1">
    <citation type="submission" date="2020-11" db="EMBL/GenBank/DDBJ databases">
        <title>Adaptations for nitrogen fixation in a non-lichenized fungal sporocarp promotes dispersal by wood-feeding termites.</title>
        <authorList>
            <consortium name="DOE Joint Genome Institute"/>
            <person name="Koch R.A."/>
            <person name="Yoon G."/>
            <person name="Arayal U."/>
            <person name="Lail K."/>
            <person name="Amirebrahimi M."/>
            <person name="Labutti K."/>
            <person name="Lipzen A."/>
            <person name="Riley R."/>
            <person name="Barry K."/>
            <person name="Henrissat B."/>
            <person name="Grigoriev I.V."/>
            <person name="Herr J.R."/>
            <person name="Aime M.C."/>
        </authorList>
    </citation>
    <scope>NUCLEOTIDE SEQUENCE</scope>
    <source>
        <strain evidence="1">MCA 3950</strain>
    </source>
</reference>
<evidence type="ECO:0000313" key="2">
    <source>
        <dbReference type="Proteomes" id="UP000812287"/>
    </source>
</evidence>
<accession>A0A9P8AW30</accession>
<dbReference type="EMBL" id="MU250529">
    <property type="protein sequence ID" value="KAG7448522.1"/>
    <property type="molecule type" value="Genomic_DNA"/>
</dbReference>
<dbReference type="Proteomes" id="UP000812287">
    <property type="component" value="Unassembled WGS sequence"/>
</dbReference>